<accession>A0ABT9BIQ2</accession>
<keyword evidence="1" id="KW-0812">Transmembrane</keyword>
<dbReference type="EMBL" id="JAUQUB010000001">
    <property type="protein sequence ID" value="MDO7880904.1"/>
    <property type="molecule type" value="Genomic_DNA"/>
</dbReference>
<evidence type="ECO:0000256" key="1">
    <source>
        <dbReference type="SAM" id="Phobius"/>
    </source>
</evidence>
<evidence type="ECO:0008006" key="4">
    <source>
        <dbReference type="Google" id="ProtNLM"/>
    </source>
</evidence>
<evidence type="ECO:0000313" key="2">
    <source>
        <dbReference type="EMBL" id="MDO7880904.1"/>
    </source>
</evidence>
<keyword evidence="1" id="KW-1133">Transmembrane helix</keyword>
<name>A0ABT9BIQ2_9MICO</name>
<dbReference type="Proteomes" id="UP001241072">
    <property type="component" value="Unassembled WGS sequence"/>
</dbReference>
<comment type="caution">
    <text evidence="2">The sequence shown here is derived from an EMBL/GenBank/DDBJ whole genome shotgun (WGS) entry which is preliminary data.</text>
</comment>
<gene>
    <name evidence="2" type="ORF">Q5716_01550</name>
</gene>
<protein>
    <recommendedName>
        <fullName evidence="4">DUF4337 domain-containing protein</fullName>
    </recommendedName>
</protein>
<feature type="transmembrane region" description="Helical" evidence="1">
    <location>
        <begin position="169"/>
        <end position="189"/>
    </location>
</feature>
<dbReference type="RefSeq" id="WP_305001329.1">
    <property type="nucleotide sequence ID" value="NZ_JAUQUB010000001.1"/>
</dbReference>
<proteinExistence type="predicted"/>
<keyword evidence="1" id="KW-0472">Membrane</keyword>
<feature type="transmembrane region" description="Helical" evidence="1">
    <location>
        <begin position="196"/>
        <end position="219"/>
    </location>
</feature>
<reference evidence="2 3" key="1">
    <citation type="submission" date="2023-07" db="EMBL/GenBank/DDBJ databases">
        <title>Protaetiibacter sp. nov WY-16 isolated from soil.</title>
        <authorList>
            <person name="Liu B."/>
            <person name="Wan Y."/>
        </authorList>
    </citation>
    <scope>NUCLEOTIDE SEQUENCE [LARGE SCALE GENOMIC DNA]</scope>
    <source>
        <strain evidence="2 3">WY-16</strain>
    </source>
</reference>
<keyword evidence="3" id="KW-1185">Reference proteome</keyword>
<evidence type="ECO:0000313" key="3">
    <source>
        <dbReference type="Proteomes" id="UP001241072"/>
    </source>
</evidence>
<feature type="transmembrane region" description="Helical" evidence="1">
    <location>
        <begin position="18"/>
        <end position="36"/>
    </location>
</feature>
<organism evidence="2 3">
    <name type="scientific">Antiquaquibacter soli</name>
    <dbReference type="NCBI Taxonomy" id="3064523"/>
    <lineage>
        <taxon>Bacteria</taxon>
        <taxon>Bacillati</taxon>
        <taxon>Actinomycetota</taxon>
        <taxon>Actinomycetes</taxon>
        <taxon>Micrococcales</taxon>
        <taxon>Microbacteriaceae</taxon>
        <taxon>Antiquaquibacter</taxon>
    </lineage>
</organism>
<sequence length="222" mass="24138">MSTAAPEKQSFLHTHIELIVAVLLGLVSIAVAYATFQGALWDGKMTQQYTIGSNLSTEAESLYLEANQQYVQDGQLLSRLTELELDAAAGVPGAQEKYDTLVFQYVSPELQAAIDWADEQNEADPEFWYDPQSNEDYQAALFGSYAETKDQATATIADGDVANTHSDNLTLYTVLMAISLFLLGVAAVVRNQRTTIMLAGVATVIFVVCLVLTLMIPFIGIG</sequence>